<evidence type="ECO:0000313" key="2">
    <source>
        <dbReference type="EMBL" id="THF73828.1"/>
    </source>
</evidence>
<reference evidence="2 3" key="1">
    <citation type="submission" date="2019-04" db="EMBL/GenBank/DDBJ databases">
        <title>Cohnella sp. nov. isolated from preserved vegetables.</title>
        <authorList>
            <person name="Lin S.-Y."/>
            <person name="Hung M.-H."/>
            <person name="Young C.-C."/>
        </authorList>
    </citation>
    <scope>NUCLEOTIDE SEQUENCE [LARGE SCALE GENOMIC DNA]</scope>
    <source>
        <strain evidence="2 3">CC-MHH1044</strain>
    </source>
</reference>
<dbReference type="InterPro" id="IPR050490">
    <property type="entry name" value="Bact_solute-bd_prot1"/>
</dbReference>
<dbReference type="OrthoDB" id="2507686at2"/>
<dbReference type="PANTHER" id="PTHR43649">
    <property type="entry name" value="ARABINOSE-BINDING PROTEIN-RELATED"/>
    <property type="match status" value="1"/>
</dbReference>
<dbReference type="Gene3D" id="3.40.190.10">
    <property type="entry name" value="Periplasmic binding protein-like II"/>
    <property type="match status" value="1"/>
</dbReference>
<proteinExistence type="predicted"/>
<dbReference type="Proteomes" id="UP000310636">
    <property type="component" value="Unassembled WGS sequence"/>
</dbReference>
<dbReference type="PANTHER" id="PTHR43649:SF12">
    <property type="entry name" value="DIACETYLCHITOBIOSE BINDING PROTEIN DASA"/>
    <property type="match status" value="1"/>
</dbReference>
<comment type="caution">
    <text evidence="2">The sequence shown here is derived from an EMBL/GenBank/DDBJ whole genome shotgun (WGS) entry which is preliminary data.</text>
</comment>
<keyword evidence="3" id="KW-1185">Reference proteome</keyword>
<feature type="region of interest" description="Disordered" evidence="1">
    <location>
        <begin position="45"/>
        <end position="68"/>
    </location>
</feature>
<dbReference type="InterPro" id="IPR006059">
    <property type="entry name" value="SBP"/>
</dbReference>
<feature type="compositionally biased region" description="Low complexity" evidence="1">
    <location>
        <begin position="53"/>
        <end position="63"/>
    </location>
</feature>
<evidence type="ECO:0000256" key="1">
    <source>
        <dbReference type="SAM" id="MobiDB-lite"/>
    </source>
</evidence>
<protein>
    <submittedName>
        <fullName evidence="2">Extracellular solute-binding protein</fullName>
    </submittedName>
</protein>
<dbReference type="AlphaFoldDB" id="A0A4S4BIK9"/>
<name>A0A4S4BIK9_9BACL</name>
<sequence>MDSRTWPCQQYNKCGEGETSMSRKSWLIAGSTLLAAQMALAGCSDGTSNDKVSPSASSAASGTAGSGSGEVTQITLWHMEEPPNRVERFNEIIDQFNAANPDIKVTAQVQSWNDAYTKFPAAIQSGNGPDLLFTIPDYTTVIKQLGVVQPVDDIVKSLDEKHGFLEAAVTPYQYDDHVWAVPAYGMVQVLWYRKDLLDAAGITPPKTWDELAEAADKLTTGSQYGIALPASKSMATDQVLYSFLVTAGAKNIIDGNNLITFNSENIVKAYEMYAKLLKDSPADSNTYTWGEPQAQFNAGTAAMAIEKGQYLSTFEEESGRPSTDLGITTMPVADGGEEGSIYYSNAIMMLTDDSAKQAAIAKFFDYLYDPSNYGNFLNAEPGLFLPVTEDGAAEGSSFWSDPVIAKYKDQVQVLLDASKNGQLFGFTNGVASKIGQISGPNYLAQTLEQITSKGASAAEAVDWGQNQMENAVK</sequence>
<accession>A0A4S4BIK9</accession>
<dbReference type="Pfam" id="PF01547">
    <property type="entry name" value="SBP_bac_1"/>
    <property type="match status" value="1"/>
</dbReference>
<evidence type="ECO:0000313" key="3">
    <source>
        <dbReference type="Proteomes" id="UP000310636"/>
    </source>
</evidence>
<gene>
    <name evidence="2" type="ORF">E6C55_27300</name>
</gene>
<organism evidence="2 3">
    <name type="scientific">Cohnella fermenti</name>
    <dbReference type="NCBI Taxonomy" id="2565925"/>
    <lineage>
        <taxon>Bacteria</taxon>
        <taxon>Bacillati</taxon>
        <taxon>Bacillota</taxon>
        <taxon>Bacilli</taxon>
        <taxon>Bacillales</taxon>
        <taxon>Paenibacillaceae</taxon>
        <taxon>Cohnella</taxon>
    </lineage>
</organism>
<dbReference type="SUPFAM" id="SSF53850">
    <property type="entry name" value="Periplasmic binding protein-like II"/>
    <property type="match status" value="1"/>
</dbReference>
<dbReference type="EMBL" id="SSOB01000048">
    <property type="protein sequence ID" value="THF73828.1"/>
    <property type="molecule type" value="Genomic_DNA"/>
</dbReference>